<dbReference type="Proteomes" id="UP001152523">
    <property type="component" value="Unassembled WGS sequence"/>
</dbReference>
<keyword evidence="2" id="KW-1185">Reference proteome</keyword>
<name>A0AAV0CFL7_9ASTE</name>
<protein>
    <submittedName>
        <fullName evidence="1">Uncharacterized protein</fullName>
    </submittedName>
</protein>
<organism evidence="1 2">
    <name type="scientific">Cuscuta epithymum</name>
    <dbReference type="NCBI Taxonomy" id="186058"/>
    <lineage>
        <taxon>Eukaryota</taxon>
        <taxon>Viridiplantae</taxon>
        <taxon>Streptophyta</taxon>
        <taxon>Embryophyta</taxon>
        <taxon>Tracheophyta</taxon>
        <taxon>Spermatophyta</taxon>
        <taxon>Magnoliopsida</taxon>
        <taxon>eudicotyledons</taxon>
        <taxon>Gunneridae</taxon>
        <taxon>Pentapetalae</taxon>
        <taxon>asterids</taxon>
        <taxon>lamiids</taxon>
        <taxon>Solanales</taxon>
        <taxon>Convolvulaceae</taxon>
        <taxon>Cuscuteae</taxon>
        <taxon>Cuscuta</taxon>
        <taxon>Cuscuta subgen. Cuscuta</taxon>
    </lineage>
</organism>
<dbReference type="EMBL" id="CAMAPF010000026">
    <property type="protein sequence ID" value="CAH9074004.1"/>
    <property type="molecule type" value="Genomic_DNA"/>
</dbReference>
<gene>
    <name evidence="1" type="ORF">CEPIT_LOCUS4850</name>
</gene>
<dbReference type="AlphaFoldDB" id="A0AAV0CFL7"/>
<evidence type="ECO:0000313" key="1">
    <source>
        <dbReference type="EMBL" id="CAH9074004.1"/>
    </source>
</evidence>
<reference evidence="1" key="1">
    <citation type="submission" date="2022-07" db="EMBL/GenBank/DDBJ databases">
        <authorList>
            <person name="Macas J."/>
            <person name="Novak P."/>
            <person name="Neumann P."/>
        </authorList>
    </citation>
    <scope>NUCLEOTIDE SEQUENCE</scope>
</reference>
<accession>A0AAV0CFL7</accession>
<evidence type="ECO:0000313" key="2">
    <source>
        <dbReference type="Proteomes" id="UP001152523"/>
    </source>
</evidence>
<proteinExistence type="predicted"/>
<dbReference type="CDD" id="cd09272">
    <property type="entry name" value="RNase_HI_RT_Ty1"/>
    <property type="match status" value="1"/>
</dbReference>
<sequence>MRVAATMIQHIQNECGIKPITCRPTVIYEDNTTCIAQIKEGYIKGDRTKHISPKFFSTHDLEKDGTINIQQIRSSENPADLFTKSLPPKKFTELVQKIGMHRLQNLC</sequence>
<comment type="caution">
    <text evidence="1">The sequence shown here is derived from an EMBL/GenBank/DDBJ whole genome shotgun (WGS) entry which is preliminary data.</text>
</comment>